<gene>
    <name evidence="1" type="ORF">CEXT_788281</name>
</gene>
<evidence type="ECO:0000313" key="2">
    <source>
        <dbReference type="Proteomes" id="UP001054945"/>
    </source>
</evidence>
<protein>
    <submittedName>
        <fullName evidence="1">Uncharacterized protein</fullName>
    </submittedName>
</protein>
<sequence>MMLSALSTTLQSFMHAAHAPSKCRSLLLNDGIFAISDHQIPARTTRQDFRKDRSALKPLGIQHGGFPNLHYIDGSSPVISASILKIQYG</sequence>
<reference evidence="1 2" key="1">
    <citation type="submission" date="2021-06" db="EMBL/GenBank/DDBJ databases">
        <title>Caerostris extrusa draft genome.</title>
        <authorList>
            <person name="Kono N."/>
            <person name="Arakawa K."/>
        </authorList>
    </citation>
    <scope>NUCLEOTIDE SEQUENCE [LARGE SCALE GENOMIC DNA]</scope>
</reference>
<name>A0AAV4YBW5_CAEEX</name>
<accession>A0AAV4YBW5</accession>
<keyword evidence="2" id="KW-1185">Reference proteome</keyword>
<dbReference type="AlphaFoldDB" id="A0AAV4YBW5"/>
<dbReference type="Proteomes" id="UP001054945">
    <property type="component" value="Unassembled WGS sequence"/>
</dbReference>
<organism evidence="1 2">
    <name type="scientific">Caerostris extrusa</name>
    <name type="common">Bark spider</name>
    <name type="synonym">Caerostris bankana</name>
    <dbReference type="NCBI Taxonomy" id="172846"/>
    <lineage>
        <taxon>Eukaryota</taxon>
        <taxon>Metazoa</taxon>
        <taxon>Ecdysozoa</taxon>
        <taxon>Arthropoda</taxon>
        <taxon>Chelicerata</taxon>
        <taxon>Arachnida</taxon>
        <taxon>Araneae</taxon>
        <taxon>Araneomorphae</taxon>
        <taxon>Entelegynae</taxon>
        <taxon>Araneoidea</taxon>
        <taxon>Araneidae</taxon>
        <taxon>Caerostris</taxon>
    </lineage>
</organism>
<proteinExistence type="predicted"/>
<dbReference type="EMBL" id="BPLR01001610">
    <property type="protein sequence ID" value="GIZ03486.1"/>
    <property type="molecule type" value="Genomic_DNA"/>
</dbReference>
<comment type="caution">
    <text evidence="1">The sequence shown here is derived from an EMBL/GenBank/DDBJ whole genome shotgun (WGS) entry which is preliminary data.</text>
</comment>
<evidence type="ECO:0000313" key="1">
    <source>
        <dbReference type="EMBL" id="GIZ03486.1"/>
    </source>
</evidence>